<dbReference type="Gene3D" id="3.40.50.2000">
    <property type="entry name" value="Glycogen Phosphorylase B"/>
    <property type="match status" value="2"/>
</dbReference>
<feature type="region of interest" description="Disordered" evidence="1">
    <location>
        <begin position="288"/>
        <end position="401"/>
    </location>
</feature>
<feature type="compositionally biased region" description="Polar residues" evidence="1">
    <location>
        <begin position="348"/>
        <end position="363"/>
    </location>
</feature>
<evidence type="ECO:0008006" key="4">
    <source>
        <dbReference type="Google" id="ProtNLM"/>
    </source>
</evidence>
<feature type="compositionally biased region" description="Basic and acidic residues" evidence="1">
    <location>
        <begin position="330"/>
        <end position="347"/>
    </location>
</feature>
<evidence type="ECO:0000313" key="3">
    <source>
        <dbReference type="Proteomes" id="UP000886829"/>
    </source>
</evidence>
<dbReference type="AlphaFoldDB" id="A0A9D1WCB6"/>
<accession>A0A9D1WCB6</accession>
<gene>
    <name evidence="2" type="ORF">H9850_03870</name>
</gene>
<dbReference type="GO" id="GO:0008713">
    <property type="term" value="F:ADP-heptose-lipopolysaccharide heptosyltransferase activity"/>
    <property type="evidence" value="ECO:0007669"/>
    <property type="project" value="TreeGrafter"/>
</dbReference>
<dbReference type="GO" id="GO:0009244">
    <property type="term" value="P:lipopolysaccharide core region biosynthetic process"/>
    <property type="evidence" value="ECO:0007669"/>
    <property type="project" value="TreeGrafter"/>
</dbReference>
<dbReference type="PANTHER" id="PTHR30160">
    <property type="entry name" value="TETRAACYLDISACCHARIDE 4'-KINASE-RELATED"/>
    <property type="match status" value="1"/>
</dbReference>
<sequence length="535" mass="58819">MVQTIIIARTDKIGDFVVSIPSYATARAMYPEAKIVALVSKFNRIIAENVACIDECVCIDDYQSMGELGAKLRSYHPDVFVALVSNNTISKLAVKSGAPRRIGPRSKLWSFLHYNDGLRQHRSLCMKSEAAYNLDLIRHIDPQLFDQTGIRFARIQYGQEDMAPVDAYLEQHMIAPSGFVLVNPFTGGSGANLALDQYGVVIDEIISGKNPYLGAQSDLAAPRGADLGYWDAQTREPLSTSSQERPSEESNSSKGSALRREFYEDQQAVEAVAPDDLSQTALAVTDPNGAKRASASSGAATAGAATAGTAGTAESEPSDNSSMSAQLVREWAEEQSVERNRILKQEYDTQTTTDADGSVTVSWTRRDSASADGDTSHHESRWEQHRPDEVAQDKGPAVEESQPPHVVILGMKQHQEQMDEILESVSPQNRPYVHFFINEGSLLVAAALVDRCKVFIGPSTGITQIAGNYLKPAICFYSSRISNSHRRWELYGDPEEVAFTFNIKNLNPNNKVLSSLQDGMKQAIVSTVLEEFYRR</sequence>
<protein>
    <recommendedName>
        <fullName evidence="4">Lipopolysaccharide heptosyltransferase family protein</fullName>
    </recommendedName>
</protein>
<dbReference type="EMBL" id="DXEV01000078">
    <property type="protein sequence ID" value="HIX56594.1"/>
    <property type="molecule type" value="Genomic_DNA"/>
</dbReference>
<feature type="compositionally biased region" description="Polar residues" evidence="1">
    <location>
        <begin position="236"/>
        <end position="255"/>
    </location>
</feature>
<feature type="compositionally biased region" description="Low complexity" evidence="1">
    <location>
        <begin position="293"/>
        <end position="313"/>
    </location>
</feature>
<dbReference type="SUPFAM" id="SSF53756">
    <property type="entry name" value="UDP-Glycosyltransferase/glycogen phosphorylase"/>
    <property type="match status" value="2"/>
</dbReference>
<dbReference type="InterPro" id="IPR051199">
    <property type="entry name" value="LPS_LOS_Heptosyltrfase"/>
</dbReference>
<dbReference type="PANTHER" id="PTHR30160:SF15">
    <property type="entry name" value="GLYCOSYLTRANSFERASE HI_0523-RELATED"/>
    <property type="match status" value="1"/>
</dbReference>
<feature type="region of interest" description="Disordered" evidence="1">
    <location>
        <begin position="236"/>
        <end position="258"/>
    </location>
</feature>
<name>A0A9D1WCB6_9GAMM</name>
<dbReference type="Proteomes" id="UP000886829">
    <property type="component" value="Unassembled WGS sequence"/>
</dbReference>
<comment type="caution">
    <text evidence="2">The sequence shown here is derived from an EMBL/GenBank/DDBJ whole genome shotgun (WGS) entry which is preliminary data.</text>
</comment>
<proteinExistence type="predicted"/>
<organism evidence="2 3">
    <name type="scientific">Candidatus Anaerobiospirillum pullistercoris</name>
    <dbReference type="NCBI Taxonomy" id="2838452"/>
    <lineage>
        <taxon>Bacteria</taxon>
        <taxon>Pseudomonadati</taxon>
        <taxon>Pseudomonadota</taxon>
        <taxon>Gammaproteobacteria</taxon>
        <taxon>Aeromonadales</taxon>
        <taxon>Succinivibrionaceae</taxon>
        <taxon>Anaerobiospirillum</taxon>
    </lineage>
</organism>
<feature type="compositionally biased region" description="Basic and acidic residues" evidence="1">
    <location>
        <begin position="364"/>
        <end position="392"/>
    </location>
</feature>
<dbReference type="GO" id="GO:0005829">
    <property type="term" value="C:cytosol"/>
    <property type="evidence" value="ECO:0007669"/>
    <property type="project" value="TreeGrafter"/>
</dbReference>
<evidence type="ECO:0000313" key="2">
    <source>
        <dbReference type="EMBL" id="HIX56594.1"/>
    </source>
</evidence>
<reference evidence="2" key="2">
    <citation type="submission" date="2021-04" db="EMBL/GenBank/DDBJ databases">
        <authorList>
            <person name="Gilroy R."/>
        </authorList>
    </citation>
    <scope>NUCLEOTIDE SEQUENCE</scope>
    <source>
        <strain evidence="2">USASDec5-558</strain>
    </source>
</reference>
<evidence type="ECO:0000256" key="1">
    <source>
        <dbReference type="SAM" id="MobiDB-lite"/>
    </source>
</evidence>
<reference evidence="2" key="1">
    <citation type="journal article" date="2021" name="PeerJ">
        <title>Extensive microbial diversity within the chicken gut microbiome revealed by metagenomics and culture.</title>
        <authorList>
            <person name="Gilroy R."/>
            <person name="Ravi A."/>
            <person name="Getino M."/>
            <person name="Pursley I."/>
            <person name="Horton D.L."/>
            <person name="Alikhan N.F."/>
            <person name="Baker D."/>
            <person name="Gharbi K."/>
            <person name="Hall N."/>
            <person name="Watson M."/>
            <person name="Adriaenssens E.M."/>
            <person name="Foster-Nyarko E."/>
            <person name="Jarju S."/>
            <person name="Secka A."/>
            <person name="Antonio M."/>
            <person name="Oren A."/>
            <person name="Chaudhuri R.R."/>
            <person name="La Ragione R."/>
            <person name="Hildebrand F."/>
            <person name="Pallen M.J."/>
        </authorList>
    </citation>
    <scope>NUCLEOTIDE SEQUENCE</scope>
    <source>
        <strain evidence="2">USASDec5-558</strain>
    </source>
</reference>